<organism evidence="8 9">
    <name type="scientific">Dokdonella immobilis</name>
    <dbReference type="NCBI Taxonomy" id="578942"/>
    <lineage>
        <taxon>Bacteria</taxon>
        <taxon>Pseudomonadati</taxon>
        <taxon>Pseudomonadota</taxon>
        <taxon>Gammaproteobacteria</taxon>
        <taxon>Lysobacterales</taxon>
        <taxon>Rhodanobacteraceae</taxon>
        <taxon>Dokdonella</taxon>
    </lineage>
</organism>
<sequence>MAETTPGQSGSAIEALADQCVMCGLCLPHCPTYALDRHESESPRGRIVLARQFARGALQPTAEAVAHLDRCLGCLSCQAVCPSGVRYEAILVQSRALLAPLRPAPGPLRRWLTQPARLRRLAALSAFVRAERWLPRLGRWLPAASPLRRLALEVPAAPKPLASSTRNPPNAAPRGPLTLFPGCIASVFDRDTLAAGRVLLEALGYEVRLPQGTVCCGALALHAGDSAGAAASAAGTRAALESLGADRVLVSASGCLGSLRDHALAGSHLEVEDILAFVARDPGLETLRFRPLAARAALHLPCTQLNGGSGAAPIRALLGRIPGLEVLELPAQPRCCGAAGSYFLEHADQADRLRADRLDQVVAQAPDLLLTSNIGCRIFLGNGLRQRASAVPVRHPLAMLAMQLETARP</sequence>
<dbReference type="Gene3D" id="1.10.1060.10">
    <property type="entry name" value="Alpha-helical ferredoxin"/>
    <property type="match status" value="1"/>
</dbReference>
<dbReference type="Pfam" id="PF02754">
    <property type="entry name" value="CCG"/>
    <property type="match status" value="2"/>
</dbReference>
<keyword evidence="6" id="KW-0813">Transport</keyword>
<dbReference type="RefSeq" id="WP_092406821.1">
    <property type="nucleotide sequence ID" value="NZ_FOVF01000008.1"/>
</dbReference>
<gene>
    <name evidence="8" type="ORF">SAMN05216289_10899</name>
</gene>
<evidence type="ECO:0000256" key="1">
    <source>
        <dbReference type="ARBA" id="ARBA00022485"/>
    </source>
</evidence>
<comment type="function">
    <text evidence="6">Component of a complex that catalyzes the oxidation of glycolate to glyoxylate.</text>
</comment>
<dbReference type="Proteomes" id="UP000198575">
    <property type="component" value="Unassembled WGS sequence"/>
</dbReference>
<evidence type="ECO:0000313" key="8">
    <source>
        <dbReference type="EMBL" id="SFN22236.1"/>
    </source>
</evidence>
<dbReference type="InterPro" id="IPR017900">
    <property type="entry name" value="4Fe4S_Fe_S_CS"/>
</dbReference>
<evidence type="ECO:0000259" key="7">
    <source>
        <dbReference type="PROSITE" id="PS51379"/>
    </source>
</evidence>
<dbReference type="GO" id="GO:0051539">
    <property type="term" value="F:4 iron, 4 sulfur cluster binding"/>
    <property type="evidence" value="ECO:0007669"/>
    <property type="project" value="UniProtKB-UniRule"/>
</dbReference>
<keyword evidence="1 6" id="KW-0004">4Fe-4S</keyword>
<reference evidence="8 9" key="1">
    <citation type="submission" date="2016-10" db="EMBL/GenBank/DDBJ databases">
        <authorList>
            <person name="de Groot N.N."/>
        </authorList>
    </citation>
    <scope>NUCLEOTIDE SEQUENCE [LARGE SCALE GENOMIC DNA]</scope>
    <source>
        <strain evidence="8 9">CGMCC 1.7659</strain>
    </source>
</reference>
<keyword evidence="6" id="KW-0249">Electron transport</keyword>
<evidence type="ECO:0000313" key="9">
    <source>
        <dbReference type="Proteomes" id="UP000198575"/>
    </source>
</evidence>
<accession>A0A1I4X9T3</accession>
<comment type="catalytic activity">
    <reaction evidence="6">
        <text>(R)-lactate + A = pyruvate + AH2</text>
        <dbReference type="Rhea" id="RHEA:15089"/>
        <dbReference type="ChEBI" id="CHEBI:13193"/>
        <dbReference type="ChEBI" id="CHEBI:15361"/>
        <dbReference type="ChEBI" id="CHEBI:16004"/>
        <dbReference type="ChEBI" id="CHEBI:17499"/>
    </reaction>
</comment>
<dbReference type="EMBL" id="FOVF01000008">
    <property type="protein sequence ID" value="SFN22236.1"/>
    <property type="molecule type" value="Genomic_DNA"/>
</dbReference>
<proteinExistence type="predicted"/>
<dbReference type="PIRSF" id="PIRSF000139">
    <property type="entry name" value="Glc_ox_4Fe-4S"/>
    <property type="match status" value="1"/>
</dbReference>
<keyword evidence="2 6" id="KW-0479">Metal-binding</keyword>
<dbReference type="InterPro" id="IPR004017">
    <property type="entry name" value="Cys_rich_dom"/>
</dbReference>
<dbReference type="PANTHER" id="PTHR32479:SF17">
    <property type="entry name" value="GLYCOLATE OXIDASE IRON-SULFUR SUBUNIT"/>
    <property type="match status" value="1"/>
</dbReference>
<dbReference type="GO" id="GO:0046872">
    <property type="term" value="F:metal ion binding"/>
    <property type="evidence" value="ECO:0007669"/>
    <property type="project" value="UniProtKB-UniRule"/>
</dbReference>
<dbReference type="InterPro" id="IPR012257">
    <property type="entry name" value="Glc_ox_4Fe-4S"/>
</dbReference>
<dbReference type="Pfam" id="PF13183">
    <property type="entry name" value="Fer4_8"/>
    <property type="match status" value="1"/>
</dbReference>
<dbReference type="PANTHER" id="PTHR32479">
    <property type="entry name" value="GLYCOLATE OXIDASE IRON-SULFUR SUBUNIT"/>
    <property type="match status" value="1"/>
</dbReference>
<dbReference type="PROSITE" id="PS00198">
    <property type="entry name" value="4FE4S_FER_1"/>
    <property type="match status" value="2"/>
</dbReference>
<name>A0A1I4X9T3_9GAMM</name>
<dbReference type="InterPro" id="IPR009051">
    <property type="entry name" value="Helical_ferredxn"/>
</dbReference>
<evidence type="ECO:0000256" key="2">
    <source>
        <dbReference type="ARBA" id="ARBA00022723"/>
    </source>
</evidence>
<keyword evidence="5 6" id="KW-0411">Iron-sulfur</keyword>
<keyword evidence="4 6" id="KW-0408">Iron</keyword>
<feature type="domain" description="4Fe-4S ferredoxin-type" evidence="7">
    <location>
        <begin position="11"/>
        <end position="40"/>
    </location>
</feature>
<comment type="catalytic activity">
    <reaction evidence="6">
        <text>glycolate + A = glyoxylate + AH2</text>
        <dbReference type="Rhea" id="RHEA:21264"/>
        <dbReference type="ChEBI" id="CHEBI:13193"/>
        <dbReference type="ChEBI" id="CHEBI:17499"/>
        <dbReference type="ChEBI" id="CHEBI:29805"/>
        <dbReference type="ChEBI" id="CHEBI:36655"/>
        <dbReference type="EC" id="1.1.99.14"/>
    </reaction>
</comment>
<comment type="cofactor">
    <cofactor evidence="6">
        <name>[4Fe-4S] cluster</name>
        <dbReference type="ChEBI" id="CHEBI:49883"/>
    </cofactor>
    <text evidence="6">Binds 2 [4Fe-4S] clusters.</text>
</comment>
<evidence type="ECO:0000256" key="6">
    <source>
        <dbReference type="PIRNR" id="PIRNR000139"/>
    </source>
</evidence>
<keyword evidence="9" id="KW-1185">Reference proteome</keyword>
<feature type="domain" description="4Fe-4S ferredoxin-type" evidence="7">
    <location>
        <begin position="62"/>
        <end position="91"/>
    </location>
</feature>
<dbReference type="InterPro" id="IPR017896">
    <property type="entry name" value="4Fe4S_Fe-S-bd"/>
</dbReference>
<dbReference type="SUPFAM" id="SSF54862">
    <property type="entry name" value="4Fe-4S ferredoxins"/>
    <property type="match status" value="1"/>
</dbReference>
<dbReference type="EC" id="1.1.99.14" evidence="6"/>
<protein>
    <recommendedName>
        <fullName evidence="6">Glycolate oxidase iron-sulfur subunit</fullName>
        <ecNumber evidence="6">1.1.99.14</ecNumber>
    </recommendedName>
</protein>
<dbReference type="GO" id="GO:0019154">
    <property type="term" value="F:glycolate dehydrogenase activity"/>
    <property type="evidence" value="ECO:0007669"/>
    <property type="project" value="UniProtKB-EC"/>
</dbReference>
<dbReference type="OrthoDB" id="9765258at2"/>
<evidence type="ECO:0000256" key="4">
    <source>
        <dbReference type="ARBA" id="ARBA00023004"/>
    </source>
</evidence>
<dbReference type="STRING" id="578942.SAMN05216289_10899"/>
<evidence type="ECO:0000256" key="3">
    <source>
        <dbReference type="ARBA" id="ARBA00022737"/>
    </source>
</evidence>
<keyword evidence="3" id="KW-0677">Repeat</keyword>
<evidence type="ECO:0000256" key="5">
    <source>
        <dbReference type="ARBA" id="ARBA00023014"/>
    </source>
</evidence>
<dbReference type="AlphaFoldDB" id="A0A1I4X9T3"/>
<dbReference type="PROSITE" id="PS51379">
    <property type="entry name" value="4FE4S_FER_2"/>
    <property type="match status" value="2"/>
</dbReference>